<dbReference type="GO" id="GO:0005886">
    <property type="term" value="C:plasma membrane"/>
    <property type="evidence" value="ECO:0007669"/>
    <property type="project" value="UniProtKB-SubCell"/>
</dbReference>
<dbReference type="PROSITE" id="PS50885">
    <property type="entry name" value="HAMP"/>
    <property type="match status" value="1"/>
</dbReference>
<dbReference type="InterPro" id="IPR003660">
    <property type="entry name" value="HAMP_dom"/>
</dbReference>
<feature type="domain" description="Histidine kinase" evidence="15">
    <location>
        <begin position="258"/>
        <end position="450"/>
    </location>
</feature>
<dbReference type="Pfam" id="PF00672">
    <property type="entry name" value="HAMP"/>
    <property type="match status" value="1"/>
</dbReference>
<organism evidence="17 18">
    <name type="scientific">Metabacillus arenae</name>
    <dbReference type="NCBI Taxonomy" id="2771434"/>
    <lineage>
        <taxon>Bacteria</taxon>
        <taxon>Bacillati</taxon>
        <taxon>Bacillota</taxon>
        <taxon>Bacilli</taxon>
        <taxon>Bacillales</taxon>
        <taxon>Bacillaceae</taxon>
        <taxon>Metabacillus</taxon>
    </lineage>
</organism>
<gene>
    <name evidence="17" type="ORF">IC621_09785</name>
</gene>
<evidence type="ECO:0000256" key="5">
    <source>
        <dbReference type="ARBA" id="ARBA00022553"/>
    </source>
</evidence>
<dbReference type="CDD" id="cd06225">
    <property type="entry name" value="HAMP"/>
    <property type="match status" value="1"/>
</dbReference>
<evidence type="ECO:0000256" key="7">
    <source>
        <dbReference type="ARBA" id="ARBA00022692"/>
    </source>
</evidence>
<dbReference type="SMART" id="SM00304">
    <property type="entry name" value="HAMP"/>
    <property type="match status" value="1"/>
</dbReference>
<dbReference type="Pfam" id="PF00512">
    <property type="entry name" value="HisKA"/>
    <property type="match status" value="1"/>
</dbReference>
<dbReference type="SUPFAM" id="SSF158472">
    <property type="entry name" value="HAMP domain-like"/>
    <property type="match status" value="1"/>
</dbReference>
<name>A0A926NBM7_9BACI</name>
<evidence type="ECO:0000256" key="9">
    <source>
        <dbReference type="ARBA" id="ARBA00022777"/>
    </source>
</evidence>
<dbReference type="SMART" id="SM00388">
    <property type="entry name" value="HisKA"/>
    <property type="match status" value="1"/>
</dbReference>
<feature type="transmembrane region" description="Helical" evidence="14">
    <location>
        <begin position="166"/>
        <end position="190"/>
    </location>
</feature>
<evidence type="ECO:0000259" key="16">
    <source>
        <dbReference type="PROSITE" id="PS50885"/>
    </source>
</evidence>
<evidence type="ECO:0000256" key="8">
    <source>
        <dbReference type="ARBA" id="ARBA00022741"/>
    </source>
</evidence>
<evidence type="ECO:0000259" key="15">
    <source>
        <dbReference type="PROSITE" id="PS50109"/>
    </source>
</evidence>
<keyword evidence="9 17" id="KW-0418">Kinase</keyword>
<keyword evidence="4" id="KW-1003">Cell membrane</keyword>
<keyword evidence="12" id="KW-0902">Two-component regulatory system</keyword>
<keyword evidence="8" id="KW-0547">Nucleotide-binding</keyword>
<dbReference type="Proteomes" id="UP000626844">
    <property type="component" value="Unassembled WGS sequence"/>
</dbReference>
<protein>
    <recommendedName>
        <fullName evidence="3">histidine kinase</fullName>
        <ecNumber evidence="3">2.7.13.3</ecNumber>
    </recommendedName>
</protein>
<dbReference type="InterPro" id="IPR005467">
    <property type="entry name" value="His_kinase_dom"/>
</dbReference>
<accession>A0A926NBM7</accession>
<evidence type="ECO:0000256" key="13">
    <source>
        <dbReference type="ARBA" id="ARBA00023136"/>
    </source>
</evidence>
<keyword evidence="6" id="KW-0808">Transferase</keyword>
<keyword evidence="7 14" id="KW-0812">Transmembrane</keyword>
<keyword evidence="11 14" id="KW-1133">Transmembrane helix</keyword>
<dbReference type="InterPro" id="IPR036097">
    <property type="entry name" value="HisK_dim/P_sf"/>
</dbReference>
<dbReference type="InterPro" id="IPR003594">
    <property type="entry name" value="HATPase_dom"/>
</dbReference>
<evidence type="ECO:0000256" key="11">
    <source>
        <dbReference type="ARBA" id="ARBA00022989"/>
    </source>
</evidence>
<dbReference type="EC" id="2.7.13.3" evidence="3"/>
<comment type="catalytic activity">
    <reaction evidence="1">
        <text>ATP + protein L-histidine = ADP + protein N-phospho-L-histidine.</text>
        <dbReference type="EC" id="2.7.13.3"/>
    </reaction>
</comment>
<evidence type="ECO:0000313" key="18">
    <source>
        <dbReference type="Proteomes" id="UP000626844"/>
    </source>
</evidence>
<feature type="transmembrane region" description="Helical" evidence="14">
    <location>
        <begin position="7"/>
        <end position="35"/>
    </location>
</feature>
<proteinExistence type="predicted"/>
<keyword evidence="13 14" id="KW-0472">Membrane</keyword>
<dbReference type="InterPro" id="IPR050398">
    <property type="entry name" value="HssS/ArlS-like"/>
</dbReference>
<dbReference type="Gene3D" id="1.10.287.130">
    <property type="match status" value="1"/>
</dbReference>
<keyword evidence="18" id="KW-1185">Reference proteome</keyword>
<dbReference type="CDD" id="cd00082">
    <property type="entry name" value="HisKA"/>
    <property type="match status" value="1"/>
</dbReference>
<keyword evidence="5" id="KW-0597">Phosphoprotein</keyword>
<keyword evidence="10" id="KW-0067">ATP-binding</keyword>
<dbReference type="SMART" id="SM00387">
    <property type="entry name" value="HATPase_c"/>
    <property type="match status" value="1"/>
</dbReference>
<evidence type="ECO:0000256" key="14">
    <source>
        <dbReference type="SAM" id="Phobius"/>
    </source>
</evidence>
<comment type="subcellular location">
    <subcellularLocation>
        <location evidence="2">Cell membrane</location>
        <topology evidence="2">Multi-pass membrane protein</topology>
    </subcellularLocation>
</comment>
<feature type="domain" description="HAMP" evidence="16">
    <location>
        <begin position="191"/>
        <end position="243"/>
    </location>
</feature>
<evidence type="ECO:0000256" key="6">
    <source>
        <dbReference type="ARBA" id="ARBA00022679"/>
    </source>
</evidence>
<evidence type="ECO:0000313" key="17">
    <source>
        <dbReference type="EMBL" id="MBD1380519.1"/>
    </source>
</evidence>
<dbReference type="PANTHER" id="PTHR45528">
    <property type="entry name" value="SENSOR HISTIDINE KINASE CPXA"/>
    <property type="match status" value="1"/>
</dbReference>
<dbReference type="SUPFAM" id="SSF55874">
    <property type="entry name" value="ATPase domain of HSP90 chaperone/DNA topoisomerase II/histidine kinase"/>
    <property type="match status" value="1"/>
</dbReference>
<comment type="caution">
    <text evidence="17">The sequence shown here is derived from an EMBL/GenBank/DDBJ whole genome shotgun (WGS) entry which is preliminary data.</text>
</comment>
<dbReference type="PROSITE" id="PS50109">
    <property type="entry name" value="HIS_KIN"/>
    <property type="match status" value="1"/>
</dbReference>
<evidence type="ECO:0000256" key="2">
    <source>
        <dbReference type="ARBA" id="ARBA00004651"/>
    </source>
</evidence>
<dbReference type="Pfam" id="PF02518">
    <property type="entry name" value="HATPase_c"/>
    <property type="match status" value="1"/>
</dbReference>
<dbReference type="Gene3D" id="3.30.565.10">
    <property type="entry name" value="Histidine kinase-like ATPase, C-terminal domain"/>
    <property type="match status" value="1"/>
</dbReference>
<dbReference type="RefSeq" id="WP_191158113.1">
    <property type="nucleotide sequence ID" value="NZ_JACXAI010000010.1"/>
</dbReference>
<dbReference type="EMBL" id="JACXAI010000010">
    <property type="protein sequence ID" value="MBD1380519.1"/>
    <property type="molecule type" value="Genomic_DNA"/>
</dbReference>
<evidence type="ECO:0000256" key="1">
    <source>
        <dbReference type="ARBA" id="ARBA00000085"/>
    </source>
</evidence>
<dbReference type="InterPro" id="IPR003661">
    <property type="entry name" value="HisK_dim/P_dom"/>
</dbReference>
<evidence type="ECO:0000256" key="3">
    <source>
        <dbReference type="ARBA" id="ARBA00012438"/>
    </source>
</evidence>
<sequence>MKLKRSLLYPYIIIIICAVLALPVALPIASLSLLIPSILFTGEVENRYDENLNDIKSDWHQDAIDLEGASSAEIEAAMQEWKKRFPDANLIWVDETGKTRATYPENVSGIPENWSPAYSIQFMENHTGSNLFTVVSFIGGSLENGFIIFQIDKKFFETPIERFGDWFIYAYAVIVILILLGFIFFSWMFFNKIRKRLIHLQHAMGKRGELGISKMIEVQSNDEIGDLERSFNDMIEQLKMSRKKEKEEEELRRQLIANLSHDLRTPLTTVRTDAYSLLDESLSSKGKESVDRIDRKIQFVDKLIENLLSYTLLSAGKYPFHPEEVEISRLLRETIANWYPLFESEEMEVSVEIPQEAVVWIVDKQWMERILNNLFQNVIRHAKEGKYIGIRLNKNHFLVMDHGKGFKEKSLDAGAGIGLSIIDLMVKEMGLEWKLDFNKKGTTVMIGQPE</sequence>
<dbReference type="Gene3D" id="6.10.340.10">
    <property type="match status" value="1"/>
</dbReference>
<dbReference type="AlphaFoldDB" id="A0A926NBM7"/>
<evidence type="ECO:0000256" key="4">
    <source>
        <dbReference type="ARBA" id="ARBA00022475"/>
    </source>
</evidence>
<evidence type="ECO:0000256" key="12">
    <source>
        <dbReference type="ARBA" id="ARBA00023012"/>
    </source>
</evidence>
<evidence type="ECO:0000256" key="10">
    <source>
        <dbReference type="ARBA" id="ARBA00022840"/>
    </source>
</evidence>
<reference evidence="17" key="1">
    <citation type="submission" date="2020-09" db="EMBL/GenBank/DDBJ databases">
        <title>A novel bacterium of genus Bacillus, isolated from South China Sea.</title>
        <authorList>
            <person name="Huang H."/>
            <person name="Mo K."/>
            <person name="Hu Y."/>
        </authorList>
    </citation>
    <scope>NUCLEOTIDE SEQUENCE</scope>
    <source>
        <strain evidence="17">IB182487</strain>
    </source>
</reference>
<dbReference type="GO" id="GO:0005524">
    <property type="term" value="F:ATP binding"/>
    <property type="evidence" value="ECO:0007669"/>
    <property type="project" value="UniProtKB-KW"/>
</dbReference>
<dbReference type="SUPFAM" id="SSF47384">
    <property type="entry name" value="Homodimeric domain of signal transducing histidine kinase"/>
    <property type="match status" value="1"/>
</dbReference>
<dbReference type="PANTHER" id="PTHR45528:SF1">
    <property type="entry name" value="SENSOR HISTIDINE KINASE CPXA"/>
    <property type="match status" value="1"/>
</dbReference>
<dbReference type="GO" id="GO:0000155">
    <property type="term" value="F:phosphorelay sensor kinase activity"/>
    <property type="evidence" value="ECO:0007669"/>
    <property type="project" value="InterPro"/>
</dbReference>
<dbReference type="InterPro" id="IPR036890">
    <property type="entry name" value="HATPase_C_sf"/>
</dbReference>